<dbReference type="AlphaFoldDB" id="D4Z8P5"/>
<feature type="domain" description="DUF7673" evidence="1">
    <location>
        <begin position="28"/>
        <end position="116"/>
    </location>
</feature>
<dbReference type="KEGG" id="sjp:SJA_P1-00250"/>
<dbReference type="InterPro" id="IPR056090">
    <property type="entry name" value="DUF7673"/>
</dbReference>
<dbReference type="GeneID" id="29275603"/>
<evidence type="ECO:0000313" key="3">
    <source>
        <dbReference type="Proteomes" id="UP000007753"/>
    </source>
</evidence>
<sequence length="131" mass="14628">MIAMPETASTPPQRRPVIRAVSFDEADAAIGRLLRIALPPTRAAETGASAKVADFLLAWWNGDECGHFPILHLCNVDAVIAEDMLTVMTYLAQESTTYADAWGYRDAMHDLWVRYRGDPRRERLNASEDPP</sequence>
<dbReference type="Pfam" id="PF24720">
    <property type="entry name" value="DUF7673"/>
    <property type="match status" value="1"/>
</dbReference>
<dbReference type="Proteomes" id="UP000007753">
    <property type="component" value="Plasmid pCHQ1"/>
</dbReference>
<reference evidence="2 3" key="1">
    <citation type="journal article" date="2010" name="J. Bacteriol.">
        <title>Complete genome sequence of the representative gamma-hexachlorocyclohexane-degrading bacterium Sphingobium japonicum UT26.</title>
        <authorList>
            <person name="Nagata Y."/>
            <person name="Ohtsubo Y."/>
            <person name="Endo R."/>
            <person name="Ichikawa N."/>
            <person name="Ankai A."/>
            <person name="Oguchi A."/>
            <person name="Fukui S."/>
            <person name="Fujita N."/>
            <person name="Tsuda M."/>
        </authorList>
    </citation>
    <scope>NUCLEOTIDE SEQUENCE [LARGE SCALE GENOMIC DNA]</scope>
    <source>
        <strain evidence="3">DSM 16413 / CCM 7287 / MTCC 6362 / UT26 / NBRC 101211 / UT26S</strain>
        <plasmid evidence="2 3">pCHQ1</plasmid>
    </source>
</reference>
<name>D4Z8P5_SPHIU</name>
<protein>
    <recommendedName>
        <fullName evidence="1">DUF7673 domain-containing protein</fullName>
    </recommendedName>
</protein>
<organism evidence="2 3">
    <name type="scientific">Sphingobium indicum (strain DSM 16413 / CCM 7287 / MTCC 6362 / UT26 / NBRC 101211 / UT26S)</name>
    <name type="common">Sphingobium japonicum</name>
    <dbReference type="NCBI Taxonomy" id="452662"/>
    <lineage>
        <taxon>Bacteria</taxon>
        <taxon>Pseudomonadati</taxon>
        <taxon>Pseudomonadota</taxon>
        <taxon>Alphaproteobacteria</taxon>
        <taxon>Sphingomonadales</taxon>
        <taxon>Sphingomonadaceae</taxon>
        <taxon>Sphingobium</taxon>
    </lineage>
</organism>
<dbReference type="RefSeq" id="WP_013041571.1">
    <property type="nucleotide sequence ID" value="NC_014007.1"/>
</dbReference>
<gene>
    <name evidence="2" type="ordered locus">SJA_P1-00250</name>
</gene>
<evidence type="ECO:0000313" key="2">
    <source>
        <dbReference type="EMBL" id="BAI98977.1"/>
    </source>
</evidence>
<evidence type="ECO:0000259" key="1">
    <source>
        <dbReference type="Pfam" id="PF24720"/>
    </source>
</evidence>
<geneLocation type="plasmid" evidence="2 3">
    <name>pCHQ1</name>
</geneLocation>
<keyword evidence="3" id="KW-1185">Reference proteome</keyword>
<proteinExistence type="predicted"/>
<keyword evidence="2" id="KW-0614">Plasmid</keyword>
<accession>D4Z8P5</accession>
<dbReference type="EMBL" id="AP010805">
    <property type="protein sequence ID" value="BAI98977.1"/>
    <property type="molecule type" value="Genomic_DNA"/>
</dbReference>
<dbReference type="HOGENOM" id="CLU_158550_0_0_5"/>